<proteinExistence type="predicted"/>
<feature type="non-terminal residue" evidence="2">
    <location>
        <position position="1"/>
    </location>
</feature>
<evidence type="ECO:0000259" key="1">
    <source>
        <dbReference type="PROSITE" id="PS00028"/>
    </source>
</evidence>
<accession>A0AAN5BYW5</accession>
<keyword evidence="3" id="KW-1185">Reference proteome</keyword>
<protein>
    <recommendedName>
        <fullName evidence="1">C2H2-type domain-containing protein</fullName>
    </recommendedName>
</protein>
<reference evidence="3" key="1">
    <citation type="submission" date="2022-10" db="EMBL/GenBank/DDBJ databases">
        <title>Genome assembly of Pristionchus species.</title>
        <authorList>
            <person name="Yoshida K."/>
            <person name="Sommer R.J."/>
        </authorList>
    </citation>
    <scope>NUCLEOTIDE SEQUENCE [LARGE SCALE GENOMIC DNA]</scope>
    <source>
        <strain evidence="3">RS5460</strain>
    </source>
</reference>
<dbReference type="PROSITE" id="PS00028">
    <property type="entry name" value="ZINC_FINGER_C2H2_1"/>
    <property type="match status" value="1"/>
</dbReference>
<dbReference type="InterPro" id="IPR013087">
    <property type="entry name" value="Znf_C2H2_type"/>
</dbReference>
<dbReference type="Proteomes" id="UP001328107">
    <property type="component" value="Unassembled WGS sequence"/>
</dbReference>
<dbReference type="AlphaFoldDB" id="A0AAN5BYW5"/>
<sequence length="80" mass="9435">ARKAQSLKSLREHIGGFEARCFQCNFIFADYKEYFTHLTAFTHLQKKMIDAVTVIYNLEHAHQEESELILDSVPHMYIFI</sequence>
<name>A0AAN5BYW5_9BILA</name>
<comment type="caution">
    <text evidence="2">The sequence shown here is derived from an EMBL/GenBank/DDBJ whole genome shotgun (WGS) entry which is preliminary data.</text>
</comment>
<evidence type="ECO:0000313" key="2">
    <source>
        <dbReference type="EMBL" id="GMR30363.1"/>
    </source>
</evidence>
<feature type="domain" description="C2H2-type" evidence="1">
    <location>
        <begin position="21"/>
        <end position="43"/>
    </location>
</feature>
<evidence type="ECO:0000313" key="3">
    <source>
        <dbReference type="Proteomes" id="UP001328107"/>
    </source>
</evidence>
<dbReference type="EMBL" id="BTRK01000001">
    <property type="protein sequence ID" value="GMR30363.1"/>
    <property type="molecule type" value="Genomic_DNA"/>
</dbReference>
<gene>
    <name evidence="2" type="ORF">PMAYCL1PPCAC_00558</name>
</gene>
<organism evidence="2 3">
    <name type="scientific">Pristionchus mayeri</name>
    <dbReference type="NCBI Taxonomy" id="1317129"/>
    <lineage>
        <taxon>Eukaryota</taxon>
        <taxon>Metazoa</taxon>
        <taxon>Ecdysozoa</taxon>
        <taxon>Nematoda</taxon>
        <taxon>Chromadorea</taxon>
        <taxon>Rhabditida</taxon>
        <taxon>Rhabditina</taxon>
        <taxon>Diplogasteromorpha</taxon>
        <taxon>Diplogasteroidea</taxon>
        <taxon>Neodiplogasteridae</taxon>
        <taxon>Pristionchus</taxon>
    </lineage>
</organism>